<evidence type="ECO:0000313" key="8">
    <source>
        <dbReference type="Proteomes" id="UP001498469"/>
    </source>
</evidence>
<organism evidence="7 8">
    <name type="scientific">Clostridium frigoriphilum</name>
    <dbReference type="NCBI Taxonomy" id="443253"/>
    <lineage>
        <taxon>Bacteria</taxon>
        <taxon>Bacillati</taxon>
        <taxon>Bacillota</taxon>
        <taxon>Clostridia</taxon>
        <taxon>Eubacteriales</taxon>
        <taxon>Clostridiaceae</taxon>
        <taxon>Clostridium</taxon>
    </lineage>
</organism>
<feature type="domain" description="RNA polymerase sigma-70 region 4" evidence="6">
    <location>
        <begin position="142"/>
        <end position="189"/>
    </location>
</feature>
<feature type="domain" description="RNA polymerase sigma-70 region 2" evidence="5">
    <location>
        <begin position="22"/>
        <end position="89"/>
    </location>
</feature>
<dbReference type="RefSeq" id="WP_216247496.1">
    <property type="nucleotide sequence ID" value="NZ_JAZHFS010000001.1"/>
</dbReference>
<dbReference type="EMBL" id="JAZHFS010000001">
    <property type="protein sequence ID" value="MEF2110876.1"/>
    <property type="molecule type" value="Genomic_DNA"/>
</dbReference>
<dbReference type="PANTHER" id="PTHR30385:SF7">
    <property type="entry name" value="RNA POLYMERASE SIGMA FACTOR FLIA"/>
    <property type="match status" value="1"/>
</dbReference>
<evidence type="ECO:0000256" key="1">
    <source>
        <dbReference type="ARBA" id="ARBA00023015"/>
    </source>
</evidence>
<sequence>MEERKFIKIKNETREMNCSEVYEQFKKFIYKTALSFNNSSESLEDLVQIGSLGLMKAFNSYKIESGYAFSTLLGRILINEFLMQIRKEKNRKTGTYETSFDDYLYVNENGNYLTLLDLVKEPTDCEEIVMENLNNIELINYISELEPRNGNIIKSFYFDNISQVQIGRKFNISQSYVARLIEKSLKILKSKYEKGEIEMITKREACYEIFNNNQGATRERVISLVIEKVGVTKTTAQTYYPLWRKEFIDKTIFPNSEKTKKQEKSKIITKSTDIITETANKITEVADKSPIKQVIVNKNITPGWGKINEEFEEEVKDMDAKNKERKEIVSNEDDDIFEVTKLVPVVMKGKHGTYNFDKSGVKSTPTENFISKDKMDEALEALAIWERCYGKEGVQAC</sequence>
<dbReference type="InterPro" id="IPR014284">
    <property type="entry name" value="RNA_pol_sigma-70_dom"/>
</dbReference>
<accession>A0ABU7UHJ8</accession>
<keyword evidence="8" id="KW-1185">Reference proteome</keyword>
<keyword evidence="4" id="KW-0804">Transcription</keyword>
<evidence type="ECO:0000259" key="6">
    <source>
        <dbReference type="Pfam" id="PF04545"/>
    </source>
</evidence>
<protein>
    <submittedName>
        <fullName evidence="7">Sigma-70 family RNA polymerase sigma factor</fullName>
    </submittedName>
</protein>
<keyword evidence="3" id="KW-0238">DNA-binding</keyword>
<dbReference type="Proteomes" id="UP001498469">
    <property type="component" value="Unassembled WGS sequence"/>
</dbReference>
<evidence type="ECO:0000256" key="3">
    <source>
        <dbReference type="ARBA" id="ARBA00023125"/>
    </source>
</evidence>
<proteinExistence type="predicted"/>
<gene>
    <name evidence="7" type="ORF">SJI18_00975</name>
</gene>
<evidence type="ECO:0000256" key="2">
    <source>
        <dbReference type="ARBA" id="ARBA00023082"/>
    </source>
</evidence>
<dbReference type="InterPro" id="IPR007627">
    <property type="entry name" value="RNA_pol_sigma70_r2"/>
</dbReference>
<name>A0ABU7UHJ8_9CLOT</name>
<dbReference type="Pfam" id="PF04542">
    <property type="entry name" value="Sigma70_r2"/>
    <property type="match status" value="1"/>
</dbReference>
<dbReference type="InterPro" id="IPR007630">
    <property type="entry name" value="RNA_pol_sigma70_r4"/>
</dbReference>
<evidence type="ECO:0000256" key="4">
    <source>
        <dbReference type="ARBA" id="ARBA00023163"/>
    </source>
</evidence>
<keyword evidence="1" id="KW-0805">Transcription regulation</keyword>
<dbReference type="NCBIfam" id="TIGR02937">
    <property type="entry name" value="sigma70-ECF"/>
    <property type="match status" value="1"/>
</dbReference>
<evidence type="ECO:0000313" key="7">
    <source>
        <dbReference type="EMBL" id="MEF2110876.1"/>
    </source>
</evidence>
<keyword evidence="2" id="KW-0731">Sigma factor</keyword>
<comment type="caution">
    <text evidence="7">The sequence shown here is derived from an EMBL/GenBank/DDBJ whole genome shotgun (WGS) entry which is preliminary data.</text>
</comment>
<reference evidence="7 8" key="1">
    <citation type="submission" date="2023-11" db="EMBL/GenBank/DDBJ databases">
        <title>Draft genome sequence of a psychrophilic Clostridium strain from permafrost water brine.</title>
        <authorList>
            <person name="Shcherbakova V.A."/>
            <person name="Trubitsyn V.E."/>
            <person name="Zakharyuk A.G."/>
        </authorList>
    </citation>
    <scope>NUCLEOTIDE SEQUENCE [LARGE SCALE GENOMIC DNA]</scope>
    <source>
        <strain evidence="7 8">14F</strain>
    </source>
</reference>
<evidence type="ECO:0000259" key="5">
    <source>
        <dbReference type="Pfam" id="PF04542"/>
    </source>
</evidence>
<dbReference type="Pfam" id="PF04545">
    <property type="entry name" value="Sigma70_r4"/>
    <property type="match status" value="1"/>
</dbReference>
<dbReference type="PANTHER" id="PTHR30385">
    <property type="entry name" value="SIGMA FACTOR F FLAGELLAR"/>
    <property type="match status" value="1"/>
</dbReference>